<dbReference type="KEGG" id="tet:TTHERM_00327280"/>
<feature type="repeat" description="WD" evidence="1">
    <location>
        <begin position="256"/>
        <end position="297"/>
    </location>
</feature>
<protein>
    <submittedName>
        <fullName evidence="3">WD domain, G-beta repeat protein</fullName>
    </submittedName>
</protein>
<dbReference type="GeneID" id="7830631"/>
<dbReference type="InParanoid" id="I7LXV1"/>
<dbReference type="EMBL" id="GG662299">
    <property type="protein sequence ID" value="EAS06246.2"/>
    <property type="molecule type" value="Genomic_DNA"/>
</dbReference>
<proteinExistence type="predicted"/>
<evidence type="ECO:0000313" key="4">
    <source>
        <dbReference type="Proteomes" id="UP000009168"/>
    </source>
</evidence>
<keyword evidence="4" id="KW-1185">Reference proteome</keyword>
<dbReference type="PANTHER" id="PTHR45532">
    <property type="entry name" value="WD REPEAT-CONTAINING PROTEIN 97"/>
    <property type="match status" value="1"/>
</dbReference>
<dbReference type="Proteomes" id="UP000009168">
    <property type="component" value="Unassembled WGS sequence"/>
</dbReference>
<evidence type="ECO:0000256" key="1">
    <source>
        <dbReference type="PROSITE-ProRule" id="PRU00221"/>
    </source>
</evidence>
<accession>I7LXV1</accession>
<dbReference type="AlphaFoldDB" id="I7LXV1"/>
<dbReference type="SUPFAM" id="SSF50978">
    <property type="entry name" value="WD40 repeat-like"/>
    <property type="match status" value="1"/>
</dbReference>
<dbReference type="RefSeq" id="XP_001026491.2">
    <property type="nucleotide sequence ID" value="XM_001026491.2"/>
</dbReference>
<dbReference type="InterPro" id="IPR015943">
    <property type="entry name" value="WD40/YVTN_repeat-like_dom_sf"/>
</dbReference>
<dbReference type="PANTHER" id="PTHR45532:SF1">
    <property type="entry name" value="WD REPEAT-CONTAINING PROTEIN 97"/>
    <property type="match status" value="1"/>
</dbReference>
<keyword evidence="1" id="KW-0853">WD repeat</keyword>
<feature type="repeat" description="WD" evidence="1">
    <location>
        <begin position="623"/>
        <end position="657"/>
    </location>
</feature>
<dbReference type="eggNOG" id="KOG0274">
    <property type="taxonomic scope" value="Eukaryota"/>
</dbReference>
<gene>
    <name evidence="3" type="ORF">TTHERM_00327280</name>
</gene>
<sequence>MEDIIAQKQINVGFSHRVIFRSMNSYQKLMHKPENNQLILYDGKTVYDYNYRREQEAAKLNFYQFTNQKSIVNATFVNKYKVYMVLCEDWRLYVFRRNFDLLNKFPFDSKYSVGMHYLEESDQILLIGVDSIELVKLGITTNIHQSKFLTNIKFEIEMISSQSITQILDWNKGYFITGKGEIDDDQYLFIWSLKDLVIYSMKKLDIIYKMQNLGKREKSISEILFMREYRYVVSGYNDGTIKVWTLSNNKKIIHTFDGHTRQIDSFTLHTDKRMFWSASEDMTIRLWNLDTFTNMYTFHLQGSFHKILLINHQKFIAEQEGEICIGNISSENELICKHYGNIVAFDKSYKNYYVGKVSGNIEYLTFTLDNNSGMSIYVPYFKTQENLHDLSKIPISVFYPPPKSNNIIEIISCPYEENIFYMLVEGGDICRYRLEKDTGIVEDTYSSEQIMDADCHPLNQKATTIKFLKAFPPQIDVEINDIRIREHEEKVESSFENLTELFLKNQLMTLGCSKGSIVFLNINDMKKVYARFSFHREQILQIDSVYSSSHQDFLLVSLCEEYRIKVVKFHQNKIQCIQGYDLKQNIRMYSCFDQLFLLNLNGEFEVFSLNQDADLVCKQSDEGNFHESKIISIDFLPAKQYVLTAAEDNKVKLWHMEKILLAQVNIYENLCGAYFASDDGDILISHNGKISLIKEFHFGIKQSQIEQINDKVAKQDRLIISIDEFYNTLKFQQYQSNIRLNYSSKGNRNVNFVEEDQFKKNSFVMMNPSLISLNQTNQSGLYMNLSQSQINPANMNVNAVTATHHNSGGSNNYTNFASANYSILNTKKSNKQLQSQSPSKGDHRTSILVNGQKRMHSLSMIEERDQDQSKVVQLTGQNTNRNKDLNKSSIEDLNISTQKKQSLLNSSFTTNVRRSNNFSDNNQKTAFQNNSQSLGMRNNNQTKSPKYIQSMPQSLSPFSHANIQVDKQKKTKPMTIVEQQYAQKMQAQQQNHIAQQKQQQKQANQTRTTTFIDSQNSQIDNYKKLTALPKIGPSNHRPLTIIEKFTNEKLLSKKVLTRRDITLNKIIMRNLVRNQQAIQAVYETQIVQGMKMNNNSSFYSKNDKSTMSIFDKK</sequence>
<evidence type="ECO:0000313" key="3">
    <source>
        <dbReference type="EMBL" id="EAS06246.2"/>
    </source>
</evidence>
<name>I7LXV1_TETTS</name>
<dbReference type="Gene3D" id="2.130.10.10">
    <property type="entry name" value="YVTN repeat-like/Quinoprotein amine dehydrogenase"/>
    <property type="match status" value="2"/>
</dbReference>
<dbReference type="PROSITE" id="PS50294">
    <property type="entry name" value="WD_REPEATS_REGION"/>
    <property type="match status" value="2"/>
</dbReference>
<organism evidence="3 4">
    <name type="scientific">Tetrahymena thermophila (strain SB210)</name>
    <dbReference type="NCBI Taxonomy" id="312017"/>
    <lineage>
        <taxon>Eukaryota</taxon>
        <taxon>Sar</taxon>
        <taxon>Alveolata</taxon>
        <taxon>Ciliophora</taxon>
        <taxon>Intramacronucleata</taxon>
        <taxon>Oligohymenophorea</taxon>
        <taxon>Hymenostomatida</taxon>
        <taxon>Tetrahymenina</taxon>
        <taxon>Tetrahymenidae</taxon>
        <taxon>Tetrahymena</taxon>
    </lineage>
</organism>
<dbReference type="PROSITE" id="PS50082">
    <property type="entry name" value="WD_REPEATS_2"/>
    <property type="match status" value="3"/>
</dbReference>
<dbReference type="Pfam" id="PF00400">
    <property type="entry name" value="WD40"/>
    <property type="match status" value="3"/>
</dbReference>
<evidence type="ECO:0000256" key="2">
    <source>
        <dbReference type="SAM" id="MobiDB-lite"/>
    </source>
</evidence>
<dbReference type="InterPro" id="IPR036322">
    <property type="entry name" value="WD40_repeat_dom_sf"/>
</dbReference>
<dbReference type="InterPro" id="IPR001680">
    <property type="entry name" value="WD40_rpt"/>
</dbReference>
<feature type="repeat" description="WD" evidence="1">
    <location>
        <begin position="213"/>
        <end position="254"/>
    </location>
</feature>
<dbReference type="STRING" id="312017.I7LXV1"/>
<dbReference type="SMART" id="SM00320">
    <property type="entry name" value="WD40"/>
    <property type="match status" value="3"/>
</dbReference>
<dbReference type="OrthoDB" id="6262491at2759"/>
<feature type="region of interest" description="Disordered" evidence="2">
    <location>
        <begin position="914"/>
        <end position="942"/>
    </location>
</feature>
<reference evidence="4" key="1">
    <citation type="journal article" date="2006" name="PLoS Biol.">
        <title>Macronuclear genome sequence of the ciliate Tetrahymena thermophila, a model eukaryote.</title>
        <authorList>
            <person name="Eisen J.A."/>
            <person name="Coyne R.S."/>
            <person name="Wu M."/>
            <person name="Wu D."/>
            <person name="Thiagarajan M."/>
            <person name="Wortman J.R."/>
            <person name="Badger J.H."/>
            <person name="Ren Q."/>
            <person name="Amedeo P."/>
            <person name="Jones K.M."/>
            <person name="Tallon L.J."/>
            <person name="Delcher A.L."/>
            <person name="Salzberg S.L."/>
            <person name="Silva J.C."/>
            <person name="Haas B.J."/>
            <person name="Majoros W.H."/>
            <person name="Farzad M."/>
            <person name="Carlton J.M."/>
            <person name="Smith R.K. Jr."/>
            <person name="Garg J."/>
            <person name="Pearlman R.E."/>
            <person name="Karrer K.M."/>
            <person name="Sun L."/>
            <person name="Manning G."/>
            <person name="Elde N.C."/>
            <person name="Turkewitz A.P."/>
            <person name="Asai D.J."/>
            <person name="Wilkes D.E."/>
            <person name="Wang Y."/>
            <person name="Cai H."/>
            <person name="Collins K."/>
            <person name="Stewart B.A."/>
            <person name="Lee S.R."/>
            <person name="Wilamowska K."/>
            <person name="Weinberg Z."/>
            <person name="Ruzzo W.L."/>
            <person name="Wloga D."/>
            <person name="Gaertig J."/>
            <person name="Frankel J."/>
            <person name="Tsao C.-C."/>
            <person name="Gorovsky M.A."/>
            <person name="Keeling P.J."/>
            <person name="Waller R.F."/>
            <person name="Patron N.J."/>
            <person name="Cherry J.M."/>
            <person name="Stover N.A."/>
            <person name="Krieger C.J."/>
            <person name="del Toro C."/>
            <person name="Ryder H.F."/>
            <person name="Williamson S.C."/>
            <person name="Barbeau R.A."/>
            <person name="Hamilton E.P."/>
            <person name="Orias E."/>
        </authorList>
    </citation>
    <scope>NUCLEOTIDE SEQUENCE [LARGE SCALE GENOMIC DNA]</scope>
    <source>
        <strain evidence="4">SB210</strain>
    </source>
</reference>